<dbReference type="EC" id="3.1.1.-" evidence="6"/>
<evidence type="ECO:0000256" key="2">
    <source>
        <dbReference type="ARBA" id="ARBA00004191"/>
    </source>
</evidence>
<dbReference type="EMBL" id="JAVYJV010000024">
    <property type="protein sequence ID" value="KAK4337799.1"/>
    <property type="molecule type" value="Genomic_DNA"/>
</dbReference>
<evidence type="ECO:0000256" key="4">
    <source>
        <dbReference type="ARBA" id="ARBA00022512"/>
    </source>
</evidence>
<evidence type="ECO:0000256" key="1">
    <source>
        <dbReference type="ARBA" id="ARBA00003534"/>
    </source>
</evidence>
<evidence type="ECO:0000313" key="8">
    <source>
        <dbReference type="Proteomes" id="UP001291623"/>
    </source>
</evidence>
<keyword evidence="8" id="KW-1185">Reference proteome</keyword>
<keyword evidence="6" id="KW-0378">Hydrolase</keyword>
<evidence type="ECO:0000256" key="3">
    <source>
        <dbReference type="ARBA" id="ARBA00005784"/>
    </source>
</evidence>
<keyword evidence="4 6" id="KW-0134">Cell wall</keyword>
<gene>
    <name evidence="7" type="ORF">RND71_042286</name>
</gene>
<evidence type="ECO:0000256" key="6">
    <source>
        <dbReference type="RuleBase" id="RU363114"/>
    </source>
</evidence>
<keyword evidence="5 6" id="KW-0961">Cell wall biogenesis/degradation</keyword>
<dbReference type="PANTHER" id="PTHR21562">
    <property type="entry name" value="NOTUM-RELATED"/>
    <property type="match status" value="1"/>
</dbReference>
<proteinExistence type="inferred from homology"/>
<evidence type="ECO:0000313" key="7">
    <source>
        <dbReference type="EMBL" id="KAK4337799.1"/>
    </source>
</evidence>
<comment type="caution">
    <text evidence="7">The sequence shown here is derived from an EMBL/GenBank/DDBJ whole genome shotgun (WGS) entry which is preliminary data.</text>
</comment>
<comment type="function">
    <text evidence="1 6">Hydrolyzes acetyl esters in homogalacturonan regions of pectin. In type I primary cell wall, galacturonic acid residues of pectin can be acetylated at the O-2 and O-3 positions. Decreasing the degree of acetylation of pectin gels in vitro alters their physical properties.</text>
</comment>
<dbReference type="Proteomes" id="UP001291623">
    <property type="component" value="Unassembled WGS sequence"/>
</dbReference>
<comment type="subcellular location">
    <subcellularLocation>
        <location evidence="2 6">Secreted</location>
        <location evidence="2 6">Cell wall</location>
    </subcellularLocation>
</comment>
<protein>
    <recommendedName>
        <fullName evidence="6">Pectin acetylesterase</fullName>
        <ecNumber evidence="6">3.1.1.-</ecNumber>
    </recommendedName>
</protein>
<name>A0AAE1QPY8_9SOLA</name>
<sequence length="81" mass="8850">MAKLFMGFLVLSKWVETYEFEDHFFKKSETSAGAITLTPLMIGLTLIQGAAVCLDGTLPGYHIHPGSGSGANSWLIQLEVY</sequence>
<dbReference type="InterPro" id="IPR004963">
    <property type="entry name" value="PAE/NOTUM"/>
</dbReference>
<reference evidence="7" key="1">
    <citation type="submission" date="2023-12" db="EMBL/GenBank/DDBJ databases">
        <title>Genome assembly of Anisodus tanguticus.</title>
        <authorList>
            <person name="Wang Y.-J."/>
        </authorList>
    </citation>
    <scope>NUCLEOTIDE SEQUENCE</scope>
    <source>
        <strain evidence="7">KB-2021</strain>
        <tissue evidence="7">Leaf</tissue>
    </source>
</reference>
<dbReference type="Pfam" id="PF03283">
    <property type="entry name" value="PAE"/>
    <property type="match status" value="1"/>
</dbReference>
<comment type="similarity">
    <text evidence="3 6">Belongs to the pectinacetylesterase family.</text>
</comment>
<dbReference type="GO" id="GO:0052793">
    <property type="term" value="F:pectin acetylesterase activity"/>
    <property type="evidence" value="ECO:0007669"/>
    <property type="project" value="TreeGrafter"/>
</dbReference>
<keyword evidence="6" id="KW-0964">Secreted</keyword>
<dbReference type="AlphaFoldDB" id="A0AAE1QPY8"/>
<dbReference type="GO" id="GO:0009505">
    <property type="term" value="C:plant-type cell wall"/>
    <property type="evidence" value="ECO:0007669"/>
    <property type="project" value="TreeGrafter"/>
</dbReference>
<accession>A0AAE1QPY8</accession>
<dbReference type="GO" id="GO:0071555">
    <property type="term" value="P:cell wall organization"/>
    <property type="evidence" value="ECO:0007669"/>
    <property type="project" value="UniProtKB-KW"/>
</dbReference>
<evidence type="ECO:0000256" key="5">
    <source>
        <dbReference type="ARBA" id="ARBA00023316"/>
    </source>
</evidence>
<organism evidence="7 8">
    <name type="scientific">Anisodus tanguticus</name>
    <dbReference type="NCBI Taxonomy" id="243964"/>
    <lineage>
        <taxon>Eukaryota</taxon>
        <taxon>Viridiplantae</taxon>
        <taxon>Streptophyta</taxon>
        <taxon>Embryophyta</taxon>
        <taxon>Tracheophyta</taxon>
        <taxon>Spermatophyta</taxon>
        <taxon>Magnoliopsida</taxon>
        <taxon>eudicotyledons</taxon>
        <taxon>Gunneridae</taxon>
        <taxon>Pentapetalae</taxon>
        <taxon>asterids</taxon>
        <taxon>lamiids</taxon>
        <taxon>Solanales</taxon>
        <taxon>Solanaceae</taxon>
        <taxon>Solanoideae</taxon>
        <taxon>Hyoscyameae</taxon>
        <taxon>Anisodus</taxon>
    </lineage>
</organism>
<dbReference type="PANTHER" id="PTHR21562:SF5">
    <property type="entry name" value="PECTIN ACETYLESTERASE 12"/>
    <property type="match status" value="1"/>
</dbReference>